<dbReference type="Gene3D" id="3.30.1520.10">
    <property type="entry name" value="Phox-like domain"/>
    <property type="match status" value="1"/>
</dbReference>
<dbReference type="Pfam" id="PF04212">
    <property type="entry name" value="MIT"/>
    <property type="match status" value="1"/>
</dbReference>
<dbReference type="Proteomes" id="UP001497644">
    <property type="component" value="Chromosome 11"/>
</dbReference>
<dbReference type="InterPro" id="IPR000719">
    <property type="entry name" value="Prot_kinase_dom"/>
</dbReference>
<feature type="compositionally biased region" description="Low complexity" evidence="1">
    <location>
        <begin position="620"/>
        <end position="635"/>
    </location>
</feature>
<dbReference type="AlphaFoldDB" id="A0AAV2N9G0"/>
<gene>
    <name evidence="4" type="ORF">LPLAT_LOCUS2251</name>
</gene>
<dbReference type="GO" id="GO:0005524">
    <property type="term" value="F:ATP binding"/>
    <property type="evidence" value="ECO:0007669"/>
    <property type="project" value="InterPro"/>
</dbReference>
<dbReference type="Pfam" id="PF00069">
    <property type="entry name" value="Pkinase"/>
    <property type="match status" value="1"/>
</dbReference>
<proteinExistence type="predicted"/>
<dbReference type="InterPro" id="IPR036181">
    <property type="entry name" value="MIT_dom_sf"/>
</dbReference>
<dbReference type="Pfam" id="PF00787">
    <property type="entry name" value="PX"/>
    <property type="match status" value="1"/>
</dbReference>
<dbReference type="SUPFAM" id="SSF64268">
    <property type="entry name" value="PX domain"/>
    <property type="match status" value="1"/>
</dbReference>
<dbReference type="CDD" id="cd06881">
    <property type="entry name" value="PX_SNX15_like"/>
    <property type="match status" value="1"/>
</dbReference>
<feature type="domain" description="PX" evidence="3">
    <location>
        <begin position="5"/>
        <end position="128"/>
    </location>
</feature>
<organism evidence="4 5">
    <name type="scientific">Lasius platythorax</name>
    <dbReference type="NCBI Taxonomy" id="488582"/>
    <lineage>
        <taxon>Eukaryota</taxon>
        <taxon>Metazoa</taxon>
        <taxon>Ecdysozoa</taxon>
        <taxon>Arthropoda</taxon>
        <taxon>Hexapoda</taxon>
        <taxon>Insecta</taxon>
        <taxon>Pterygota</taxon>
        <taxon>Neoptera</taxon>
        <taxon>Endopterygota</taxon>
        <taxon>Hymenoptera</taxon>
        <taxon>Apocrita</taxon>
        <taxon>Aculeata</taxon>
        <taxon>Formicoidea</taxon>
        <taxon>Formicidae</taxon>
        <taxon>Formicinae</taxon>
        <taxon>Lasius</taxon>
        <taxon>Lasius</taxon>
    </lineage>
</organism>
<dbReference type="EMBL" id="OZ034834">
    <property type="protein sequence ID" value="CAL1675980.1"/>
    <property type="molecule type" value="Genomic_DNA"/>
</dbReference>
<dbReference type="InterPro" id="IPR051866">
    <property type="entry name" value="Intracell_Sig-Traffick_Protein"/>
</dbReference>
<evidence type="ECO:0000259" key="3">
    <source>
        <dbReference type="PROSITE" id="PS50195"/>
    </source>
</evidence>
<dbReference type="InterPro" id="IPR001683">
    <property type="entry name" value="PX_dom"/>
</dbReference>
<evidence type="ECO:0000313" key="5">
    <source>
        <dbReference type="Proteomes" id="UP001497644"/>
    </source>
</evidence>
<dbReference type="PANTHER" id="PTHR15508:SF8">
    <property type="entry name" value="LD24550P"/>
    <property type="match status" value="1"/>
</dbReference>
<dbReference type="InterPro" id="IPR011009">
    <property type="entry name" value="Kinase-like_dom_sf"/>
</dbReference>
<dbReference type="Gene3D" id="1.20.58.80">
    <property type="entry name" value="Phosphotransferase system, lactose/cellobiose-type IIA subunit"/>
    <property type="match status" value="1"/>
</dbReference>
<name>A0AAV2N9G0_9HYME</name>
<evidence type="ECO:0000313" key="4">
    <source>
        <dbReference type="EMBL" id="CAL1675980.1"/>
    </source>
</evidence>
<dbReference type="PROSITE" id="PS50195">
    <property type="entry name" value="PX"/>
    <property type="match status" value="1"/>
</dbReference>
<dbReference type="PANTHER" id="PTHR15508">
    <property type="entry name" value="RIBOSOMAL PROTEIN S6 KINASE"/>
    <property type="match status" value="1"/>
</dbReference>
<dbReference type="InterPro" id="IPR036871">
    <property type="entry name" value="PX_dom_sf"/>
</dbReference>
<evidence type="ECO:0000256" key="1">
    <source>
        <dbReference type="SAM" id="MobiDB-lite"/>
    </source>
</evidence>
<dbReference type="SUPFAM" id="SSF116846">
    <property type="entry name" value="MIT domain"/>
    <property type="match status" value="1"/>
</dbReference>
<protein>
    <recommendedName>
        <fullName evidence="6">Ribosomal protein S6 kinase delta-1</fullName>
    </recommendedName>
</protein>
<dbReference type="InterPro" id="IPR007330">
    <property type="entry name" value="MIT_dom"/>
</dbReference>
<feature type="domain" description="Protein kinase" evidence="2">
    <location>
        <begin position="564"/>
        <end position="875"/>
    </location>
</feature>
<accession>A0AAV2N9G0</accession>
<sequence length="889" mass="101560">MAPVKDKWIRRFIITETRRHKKGFTIYKVTSVVFLKSSHEELSKVSVWKRYNDFKKLHLELSSLHKRLGIKEAFPTLPKSKYFGRFEAEVVEERKKYALKFLEFVGRYSYLYSSDTFITFFETSHADNYASYCAHSLCSDTSEDDLIAPLNDSAFANDTAAQNTLQVLSKTSHNVLTNPCSTLPNIIYTNENEFAASQRKNESRSATNLQIANVKKEEQSYKTEKSHAQSTIVRDCDADIRNKNFDANNITTLSNVSEFDNVNNNNKDLLNCNTRSVILQEKGNTSYQTQAEFTQYLLIAAAHMSAAFKHESISEYEEAFTQYKLGISCLINGVQFDPDSTRVPSIKDKISKYLARAEQLYNRHLNCNISIVSKPISELQYYKILKVMKSVMLVMDIRANCNRIIKTVGRSSVHEDNISNYVLRGQVPCMVHLYACVETETTVFLILQYASCGKLWDFIRLHYEASDHLHTDVISNHICTNEHINHDLDSNENIDELNKTEEVVENNKLRKDHQYSVDVQNAIYMEVPTVQLLEKSQKLLQSVNATLRKSNSIANRLNESKELRHSKDTVSTNAKTRVFQESDCTLSDIYCNKSPNNIKINDITVAENLSMKSFAEDKGSNSLSISNSENSNTSENIRESVSNEDCTTRNSLENKVNDLFHNSTSKTVSTQNVSIDNTIRVCKNNNIKDTVDRTNSSNVNYNIDEIQYSHSCKENNMDEEKILWQIPEAVIRSWAAEILLALEALHQQNVLILDFKPDNILLDDAGHVRLTYIVPQRNVELSKLTHPYSSPESTMYSPTILVTSATDVWSFGVILYELLTGITFIIKHPGLFHSHSTVNIPSKLSENARSLLYGILKYHPDERLTIDEIKRHPFFAGIDWFSMDNSQTI</sequence>
<dbReference type="PROSITE" id="PS50011">
    <property type="entry name" value="PROTEIN_KINASE_DOM"/>
    <property type="match status" value="1"/>
</dbReference>
<dbReference type="SMART" id="SM00745">
    <property type="entry name" value="MIT"/>
    <property type="match status" value="1"/>
</dbReference>
<feature type="region of interest" description="Disordered" evidence="1">
    <location>
        <begin position="618"/>
        <end position="648"/>
    </location>
</feature>
<evidence type="ECO:0008006" key="6">
    <source>
        <dbReference type="Google" id="ProtNLM"/>
    </source>
</evidence>
<keyword evidence="5" id="KW-1185">Reference proteome</keyword>
<dbReference type="SMART" id="SM00312">
    <property type="entry name" value="PX"/>
    <property type="match status" value="1"/>
</dbReference>
<reference evidence="4" key="1">
    <citation type="submission" date="2024-04" db="EMBL/GenBank/DDBJ databases">
        <authorList>
            <consortium name="Molecular Ecology Group"/>
        </authorList>
    </citation>
    <scope>NUCLEOTIDE SEQUENCE</scope>
</reference>
<evidence type="ECO:0000259" key="2">
    <source>
        <dbReference type="PROSITE" id="PS50011"/>
    </source>
</evidence>
<dbReference type="Gene3D" id="1.10.510.10">
    <property type="entry name" value="Transferase(Phosphotransferase) domain 1"/>
    <property type="match status" value="1"/>
</dbReference>
<dbReference type="SUPFAM" id="SSF56112">
    <property type="entry name" value="Protein kinase-like (PK-like)"/>
    <property type="match status" value="1"/>
</dbReference>
<dbReference type="GO" id="GO:0035091">
    <property type="term" value="F:phosphatidylinositol binding"/>
    <property type="evidence" value="ECO:0007669"/>
    <property type="project" value="InterPro"/>
</dbReference>
<dbReference type="GO" id="GO:0004672">
    <property type="term" value="F:protein kinase activity"/>
    <property type="evidence" value="ECO:0007669"/>
    <property type="project" value="InterPro"/>
</dbReference>